<evidence type="ECO:0000313" key="2">
    <source>
        <dbReference type="EMBL" id="GIQ89047.1"/>
    </source>
</evidence>
<feature type="region of interest" description="Disordered" evidence="1">
    <location>
        <begin position="72"/>
        <end position="94"/>
    </location>
</feature>
<accession>A0A9K3D6H7</accession>
<dbReference type="AlphaFoldDB" id="A0A9K3D6H7"/>
<evidence type="ECO:0000313" key="3">
    <source>
        <dbReference type="Proteomes" id="UP000265618"/>
    </source>
</evidence>
<dbReference type="EMBL" id="BDIP01004639">
    <property type="protein sequence ID" value="GIQ89047.1"/>
    <property type="molecule type" value="Genomic_DNA"/>
</dbReference>
<reference evidence="2 3" key="1">
    <citation type="journal article" date="2018" name="PLoS ONE">
        <title>The draft genome of Kipferlia bialata reveals reductive genome evolution in fornicate parasites.</title>
        <authorList>
            <person name="Tanifuji G."/>
            <person name="Takabayashi S."/>
            <person name="Kume K."/>
            <person name="Takagi M."/>
            <person name="Nakayama T."/>
            <person name="Kamikawa R."/>
            <person name="Inagaki Y."/>
            <person name="Hashimoto T."/>
        </authorList>
    </citation>
    <scope>NUCLEOTIDE SEQUENCE [LARGE SCALE GENOMIC DNA]</scope>
    <source>
        <strain evidence="2">NY0173</strain>
    </source>
</reference>
<evidence type="ECO:0000256" key="1">
    <source>
        <dbReference type="SAM" id="MobiDB-lite"/>
    </source>
</evidence>
<protein>
    <submittedName>
        <fullName evidence="2">Uncharacterized protein</fullName>
    </submittedName>
</protein>
<feature type="non-terminal residue" evidence="2">
    <location>
        <position position="1"/>
    </location>
</feature>
<dbReference type="Proteomes" id="UP000265618">
    <property type="component" value="Unassembled WGS sequence"/>
</dbReference>
<name>A0A9K3D6H7_9EUKA</name>
<sequence length="134" mass="13878">MANEGVEESISQKRLELASLLSGDDSSFLRYTVAGGDIDTLTESLPTVEAETGHSQLHELFVTSGRIPAPSSAPQNLLLSGEEGASGTEGGMEVDGVGEKAFTYPWSSATTASVVDCMTGTTAGLLAPGWRAEI</sequence>
<keyword evidence="3" id="KW-1185">Reference proteome</keyword>
<comment type="caution">
    <text evidence="2">The sequence shown here is derived from an EMBL/GenBank/DDBJ whole genome shotgun (WGS) entry which is preliminary data.</text>
</comment>
<organism evidence="2 3">
    <name type="scientific">Kipferlia bialata</name>
    <dbReference type="NCBI Taxonomy" id="797122"/>
    <lineage>
        <taxon>Eukaryota</taxon>
        <taxon>Metamonada</taxon>
        <taxon>Carpediemonas-like organisms</taxon>
        <taxon>Kipferlia</taxon>
    </lineage>
</organism>
<gene>
    <name evidence="2" type="ORF">KIPB_011428</name>
</gene>
<proteinExistence type="predicted"/>